<protein>
    <submittedName>
        <fullName evidence="1">Uncharacterized protein</fullName>
    </submittedName>
</protein>
<evidence type="ECO:0000313" key="2">
    <source>
        <dbReference type="Proteomes" id="UP000297527"/>
    </source>
</evidence>
<dbReference type="Proteomes" id="UP000297527">
    <property type="component" value="Unassembled WGS sequence"/>
</dbReference>
<name>A0A4Z1IA38_9HELO</name>
<dbReference type="OrthoDB" id="3016366at2759"/>
<evidence type="ECO:0000313" key="1">
    <source>
        <dbReference type="EMBL" id="TGO53507.1"/>
    </source>
</evidence>
<dbReference type="AlphaFoldDB" id="A0A4Z1IA38"/>
<gene>
    <name evidence="1" type="ORF">BCON_0122g00240</name>
</gene>
<dbReference type="InterPro" id="IPR046670">
    <property type="entry name" value="DUF6540"/>
</dbReference>
<dbReference type="Pfam" id="PF20174">
    <property type="entry name" value="DUF6540"/>
    <property type="match status" value="1"/>
</dbReference>
<dbReference type="EMBL" id="PQXN01000122">
    <property type="protein sequence ID" value="TGO53507.1"/>
    <property type="molecule type" value="Genomic_DNA"/>
</dbReference>
<keyword evidence="2" id="KW-1185">Reference proteome</keyword>
<proteinExistence type="predicted"/>
<reference evidence="1 2" key="1">
    <citation type="submission" date="2017-12" db="EMBL/GenBank/DDBJ databases">
        <title>Comparative genomics of Botrytis spp.</title>
        <authorList>
            <person name="Valero-Jimenez C.A."/>
            <person name="Tapia P."/>
            <person name="Veloso J."/>
            <person name="Silva-Moreno E."/>
            <person name="Staats M."/>
            <person name="Valdes J.H."/>
            <person name="Van Kan J.A.L."/>
        </authorList>
    </citation>
    <scope>NUCLEOTIDE SEQUENCE [LARGE SCALE GENOMIC DNA]</scope>
    <source>
        <strain evidence="1 2">MUCL11595</strain>
    </source>
</reference>
<accession>A0A4Z1IA38</accession>
<sequence length="157" mass="17992">MSGTSSTLQNLQFDVNGLYILLSNPMERFTYHWGLYLCTRPGAGRIYHVSNAETGIWRILPIKDNYTLMYAMKIAVIDDYTQQALEDRISQVPVEDNQFGTLTCRTWVLEALWILNEEGHIKFTNEVRMIEEEALDRANENALREDVTVAAGTWSLA</sequence>
<comment type="caution">
    <text evidence="1">The sequence shown here is derived from an EMBL/GenBank/DDBJ whole genome shotgun (WGS) entry which is preliminary data.</text>
</comment>
<organism evidence="1 2">
    <name type="scientific">Botryotinia convoluta</name>
    <dbReference type="NCBI Taxonomy" id="54673"/>
    <lineage>
        <taxon>Eukaryota</taxon>
        <taxon>Fungi</taxon>
        <taxon>Dikarya</taxon>
        <taxon>Ascomycota</taxon>
        <taxon>Pezizomycotina</taxon>
        <taxon>Leotiomycetes</taxon>
        <taxon>Helotiales</taxon>
        <taxon>Sclerotiniaceae</taxon>
        <taxon>Botryotinia</taxon>
    </lineage>
</organism>